<dbReference type="EnsemblPlants" id="ORUFI04G05990.1">
    <property type="protein sequence ID" value="ORUFI04G05990.1"/>
    <property type="gene ID" value="ORUFI04G05990"/>
</dbReference>
<comment type="subcellular location">
    <subcellularLocation>
        <location evidence="1">Cytoplasm</location>
        <location evidence="1">Cytosol</location>
    </subcellularLocation>
</comment>
<dbReference type="HOGENOM" id="CLU_011226_19_2_1"/>
<keyword evidence="4" id="KW-1185">Reference proteome</keyword>
<protein>
    <recommendedName>
        <fullName evidence="1">Glutathione S-transferase</fullName>
        <ecNumber evidence="1">2.5.1.18</ecNumber>
    </recommendedName>
</protein>
<sequence>MVATGDRVGDGGRELALLGAWGPLLVWVRLALNLKGLSYEYVEVDLASKSDLLLAANPVHRKIPVLLHAGKPICESMLIVE</sequence>
<name>A0A0E0P6B8_ORYRU</name>
<dbReference type="PANTHER" id="PTHR11260:SF275">
    <property type="entry name" value="GLUTATHIONE S-TRANSFERASE"/>
    <property type="match status" value="1"/>
</dbReference>
<keyword evidence="1" id="KW-0808">Transferase</keyword>
<comment type="catalytic activity">
    <reaction evidence="1">
        <text>RX + glutathione = an S-substituted glutathione + a halide anion + H(+)</text>
        <dbReference type="Rhea" id="RHEA:16437"/>
        <dbReference type="ChEBI" id="CHEBI:15378"/>
        <dbReference type="ChEBI" id="CHEBI:16042"/>
        <dbReference type="ChEBI" id="CHEBI:17792"/>
        <dbReference type="ChEBI" id="CHEBI:57925"/>
        <dbReference type="ChEBI" id="CHEBI:90779"/>
        <dbReference type="EC" id="2.5.1.18"/>
    </reaction>
</comment>
<feature type="domain" description="GST N-terminal" evidence="2">
    <location>
        <begin position="12"/>
        <end position="81"/>
    </location>
</feature>
<comment type="function">
    <text evidence="1">Is involved in the conjugation of reduced glutathione to a wide number of exogenous and endogenous hydrophobic electrophiles.</text>
</comment>
<evidence type="ECO:0000259" key="2">
    <source>
        <dbReference type="PROSITE" id="PS50404"/>
    </source>
</evidence>
<reference evidence="4" key="1">
    <citation type="submission" date="2013-06" db="EMBL/GenBank/DDBJ databases">
        <authorList>
            <person name="Zhao Q."/>
        </authorList>
    </citation>
    <scope>NUCLEOTIDE SEQUENCE</scope>
    <source>
        <strain evidence="4">cv. W1943</strain>
    </source>
</reference>
<dbReference type="GO" id="GO:0004364">
    <property type="term" value="F:glutathione transferase activity"/>
    <property type="evidence" value="ECO:0007669"/>
    <property type="project" value="UniProtKB-UniRule"/>
</dbReference>
<dbReference type="eggNOG" id="KOG0406">
    <property type="taxonomic scope" value="Eukaryota"/>
</dbReference>
<dbReference type="InterPro" id="IPR004045">
    <property type="entry name" value="Glutathione_S-Trfase_N"/>
</dbReference>
<reference evidence="3" key="2">
    <citation type="submission" date="2015-06" db="UniProtKB">
        <authorList>
            <consortium name="EnsemblPlants"/>
        </authorList>
    </citation>
    <scope>IDENTIFICATION</scope>
</reference>
<dbReference type="InterPro" id="IPR045073">
    <property type="entry name" value="Omega/Tau-like"/>
</dbReference>
<dbReference type="InterPro" id="IPR036249">
    <property type="entry name" value="Thioredoxin-like_sf"/>
</dbReference>
<dbReference type="Gramene" id="ORUFI04G05990.1">
    <property type="protein sequence ID" value="ORUFI04G05990.1"/>
    <property type="gene ID" value="ORUFI04G05990"/>
</dbReference>
<dbReference type="OMA" id="IEYECIE"/>
<dbReference type="GO" id="GO:0006749">
    <property type="term" value="P:glutathione metabolic process"/>
    <property type="evidence" value="ECO:0007669"/>
    <property type="project" value="TreeGrafter"/>
</dbReference>
<dbReference type="Proteomes" id="UP000008022">
    <property type="component" value="Unassembled WGS sequence"/>
</dbReference>
<keyword evidence="1" id="KW-0963">Cytoplasm</keyword>
<organism evidence="3 4">
    <name type="scientific">Oryza rufipogon</name>
    <name type="common">Brownbeard rice</name>
    <name type="synonym">Asian wild rice</name>
    <dbReference type="NCBI Taxonomy" id="4529"/>
    <lineage>
        <taxon>Eukaryota</taxon>
        <taxon>Viridiplantae</taxon>
        <taxon>Streptophyta</taxon>
        <taxon>Embryophyta</taxon>
        <taxon>Tracheophyta</taxon>
        <taxon>Spermatophyta</taxon>
        <taxon>Magnoliopsida</taxon>
        <taxon>Liliopsida</taxon>
        <taxon>Poales</taxon>
        <taxon>Poaceae</taxon>
        <taxon>BOP clade</taxon>
        <taxon>Oryzoideae</taxon>
        <taxon>Oryzeae</taxon>
        <taxon>Oryzinae</taxon>
        <taxon>Oryza</taxon>
    </lineage>
</organism>
<dbReference type="EC" id="2.5.1.18" evidence="1"/>
<evidence type="ECO:0000256" key="1">
    <source>
        <dbReference type="RuleBase" id="RU369102"/>
    </source>
</evidence>
<dbReference type="STRING" id="4529.A0A0E0P6B8"/>
<dbReference type="AlphaFoldDB" id="A0A0E0P6B8"/>
<evidence type="ECO:0000313" key="3">
    <source>
        <dbReference type="EnsemblPlants" id="ORUFI04G05990.1"/>
    </source>
</evidence>
<dbReference type="PANTHER" id="PTHR11260">
    <property type="entry name" value="GLUTATHIONE S-TRANSFERASE, GST, SUPERFAMILY, GST DOMAIN CONTAINING"/>
    <property type="match status" value="1"/>
</dbReference>
<dbReference type="Gene3D" id="3.40.30.10">
    <property type="entry name" value="Glutaredoxin"/>
    <property type="match status" value="1"/>
</dbReference>
<accession>A0A0E0P6B8</accession>
<proteinExistence type="inferred from homology"/>
<dbReference type="SUPFAM" id="SSF52833">
    <property type="entry name" value="Thioredoxin-like"/>
    <property type="match status" value="1"/>
</dbReference>
<evidence type="ECO:0000313" key="4">
    <source>
        <dbReference type="Proteomes" id="UP000008022"/>
    </source>
</evidence>
<dbReference type="PROSITE" id="PS50404">
    <property type="entry name" value="GST_NTER"/>
    <property type="match status" value="1"/>
</dbReference>
<comment type="similarity">
    <text evidence="1">Belongs to the GST superfamily.</text>
</comment>
<dbReference type="GO" id="GO:0005829">
    <property type="term" value="C:cytosol"/>
    <property type="evidence" value="ECO:0007669"/>
    <property type="project" value="UniProtKB-SubCell"/>
</dbReference>
<dbReference type="Pfam" id="PF02798">
    <property type="entry name" value="GST_N"/>
    <property type="match status" value="1"/>
</dbReference>